<evidence type="ECO:0000313" key="1">
    <source>
        <dbReference type="EMBL" id="ANA43707.1"/>
    </source>
</evidence>
<organism evidence="1 2">
    <name type="scientific">Borrelia hermsii HS1</name>
    <dbReference type="NCBI Taxonomy" id="1867252"/>
    <lineage>
        <taxon>Bacteria</taxon>
        <taxon>Pseudomonadati</taxon>
        <taxon>Spirochaetota</taxon>
        <taxon>Spirochaetia</taxon>
        <taxon>Spirochaetales</taxon>
        <taxon>Borreliaceae</taxon>
        <taxon>Borrelia</taxon>
    </lineage>
</organism>
<sequence>MQRMSVVSCIMSILSLFLIMCVACRPEYESSLLDAKAQKAYNVLKFKVDNYRSKLVNELESVVLKGPLLFNDQSYSLVLLQAEEDATKRSIAVTLGNDSKVIERLKEILNTLDLRKGKSSTSDVDIAGRILKQLTDVTNLAVILFHKHLSKKNLIRIRNSLMIEVGSVSVLDDITSDLEQFIQARVEVMSKIRSFIKTAAAKRGDKAVMINCLKSLIDDTGELSKEILARLVGNVFNIENKLIDLFKWDS</sequence>
<keyword evidence="2" id="KW-1185">Reference proteome</keyword>
<dbReference type="GeneID" id="71843745"/>
<proteinExistence type="predicted"/>
<reference evidence="1 2" key="1">
    <citation type="journal article" date="2013" name="J. Bacteriol.">
        <title>Large linear plasmids of Borrelia species that cause relapsing fever.</title>
        <authorList>
            <person name="Miller S.C."/>
            <person name="Porcella S.F."/>
            <person name="Raffel S.J."/>
            <person name="Schwan T.G."/>
            <person name="Barbour A.G."/>
        </authorList>
    </citation>
    <scope>NUCLEOTIDE SEQUENCE [LARGE SCALE GENOMIC DNA]</scope>
    <source>
        <strain evidence="1 2">HS1</strain>
    </source>
</reference>
<keyword evidence="1" id="KW-0449">Lipoprotein</keyword>
<evidence type="ECO:0000313" key="2">
    <source>
        <dbReference type="Proteomes" id="UP000078430"/>
    </source>
</evidence>
<keyword evidence="1" id="KW-0614">Plasmid</keyword>
<accession>A0ABM6AR08</accession>
<dbReference type="EMBL" id="CP014350">
    <property type="protein sequence ID" value="ANA43707.1"/>
    <property type="molecule type" value="Genomic_DNA"/>
</dbReference>
<dbReference type="Proteomes" id="UP000078430">
    <property type="component" value="Plasmid megaplasmid"/>
</dbReference>
<reference evidence="1 2" key="2">
    <citation type="journal article" date="2016" name="Genome Announc.">
        <title>Chromosome and Plasmids of the Tick-Borne Relapsing Fever Agent Borrelia hermsii.</title>
        <authorList>
            <person name="Barbour A.G."/>
        </authorList>
    </citation>
    <scope>NUCLEOTIDE SEQUENCE [LARGE SCALE GENOMIC DNA]</scope>
    <source>
        <strain evidence="1 2">HS1</strain>
    </source>
</reference>
<dbReference type="RefSeq" id="WP_020732401.1">
    <property type="nucleotide sequence ID" value="NZ_CP014350.1"/>
</dbReference>
<protein>
    <submittedName>
        <fullName evidence="1">Lipoprotein</fullName>
    </submittedName>
</protein>
<geneLocation type="plasmid" evidence="1 2">
    <name>megaplasmid</name>
</geneLocation>
<name>A0ABM6AR08_BORHE</name>
<gene>
    <name evidence="1" type="ORF">AXX13_A0315</name>
</gene>